<name>A0AAE0BLU5_9CHLO</name>
<gene>
    <name evidence="1" type="ORF">CYMTET_51157</name>
</gene>
<proteinExistence type="predicted"/>
<accession>A0AAE0BLU5</accession>
<keyword evidence="2" id="KW-1185">Reference proteome</keyword>
<evidence type="ECO:0000313" key="2">
    <source>
        <dbReference type="Proteomes" id="UP001190700"/>
    </source>
</evidence>
<sequence length="109" mass="11675">MSPQKLDQLLAVSEDVVELLDELRALSEKLGQRGVDAHTVASLWNSMEVGERETGVGRARSVATGTTGSLDAFSEGLEAELPGEVPPWGLAARKRLARKMRSADMVGIT</sequence>
<evidence type="ECO:0000313" key="1">
    <source>
        <dbReference type="EMBL" id="KAK3238862.1"/>
    </source>
</evidence>
<organism evidence="1 2">
    <name type="scientific">Cymbomonas tetramitiformis</name>
    <dbReference type="NCBI Taxonomy" id="36881"/>
    <lineage>
        <taxon>Eukaryota</taxon>
        <taxon>Viridiplantae</taxon>
        <taxon>Chlorophyta</taxon>
        <taxon>Pyramimonadophyceae</taxon>
        <taxon>Pyramimonadales</taxon>
        <taxon>Pyramimonadaceae</taxon>
        <taxon>Cymbomonas</taxon>
    </lineage>
</organism>
<reference evidence="1 2" key="1">
    <citation type="journal article" date="2015" name="Genome Biol. Evol.">
        <title>Comparative Genomics of a Bacterivorous Green Alga Reveals Evolutionary Causalities and Consequences of Phago-Mixotrophic Mode of Nutrition.</title>
        <authorList>
            <person name="Burns J.A."/>
            <person name="Paasch A."/>
            <person name="Narechania A."/>
            <person name="Kim E."/>
        </authorList>
    </citation>
    <scope>NUCLEOTIDE SEQUENCE [LARGE SCALE GENOMIC DNA]</scope>
    <source>
        <strain evidence="1 2">PLY_AMNH</strain>
    </source>
</reference>
<dbReference type="Proteomes" id="UP001190700">
    <property type="component" value="Unassembled WGS sequence"/>
</dbReference>
<protein>
    <submittedName>
        <fullName evidence="1">Uncharacterized protein</fullName>
    </submittedName>
</protein>
<comment type="caution">
    <text evidence="1">The sequence shown here is derived from an EMBL/GenBank/DDBJ whole genome shotgun (WGS) entry which is preliminary data.</text>
</comment>
<dbReference type="EMBL" id="LGRX02034085">
    <property type="protein sequence ID" value="KAK3238862.1"/>
    <property type="molecule type" value="Genomic_DNA"/>
</dbReference>
<dbReference type="AlphaFoldDB" id="A0AAE0BLU5"/>